<gene>
    <name evidence="2" type="ORF">VCB98_09310</name>
</gene>
<dbReference type="Pfam" id="PF07484">
    <property type="entry name" value="Collar"/>
    <property type="match status" value="1"/>
</dbReference>
<comment type="caution">
    <text evidence="2">The sequence shown here is derived from an EMBL/GenBank/DDBJ whole genome shotgun (WGS) entry which is preliminary data.</text>
</comment>
<feature type="domain" description="Phage tail collar" evidence="1">
    <location>
        <begin position="6"/>
        <end position="62"/>
    </location>
</feature>
<evidence type="ECO:0000313" key="2">
    <source>
        <dbReference type="EMBL" id="MEA5446015.1"/>
    </source>
</evidence>
<protein>
    <submittedName>
        <fullName evidence="2">Tail fiber protein</fullName>
    </submittedName>
</protein>
<dbReference type="InterPro" id="IPR011083">
    <property type="entry name" value="Phage_tail_collar_dom"/>
</dbReference>
<reference evidence="2 3" key="1">
    <citation type="submission" date="2023-12" db="EMBL/GenBank/DDBJ databases">
        <title>Whole-genome sequencing of halo(alkali)philic microorganisms from hypersaline lakes.</title>
        <authorList>
            <person name="Sorokin D.Y."/>
            <person name="Merkel A.Y."/>
            <person name="Messina E."/>
            <person name="Yakimov M."/>
        </authorList>
    </citation>
    <scope>NUCLEOTIDE SEQUENCE [LARGE SCALE GENOMIC DNA]</scope>
    <source>
        <strain evidence="2 3">AB-CW1</strain>
    </source>
</reference>
<dbReference type="Proteomes" id="UP001302316">
    <property type="component" value="Unassembled WGS sequence"/>
</dbReference>
<accession>A0AAP6JFH9</accession>
<sequence length="167" mass="17878">MDQFLGEIRIFGGNFAPRGWAVCDGRVLPIKDYDALFMLIGTEYGGDGEETFALPDLRGRLPLHRSQSLPQGHSGGDETVSLSRQQLPEHSHTLRAGSDNADKGAPGSNVLGRDASVNLYANLGQPDVGMSDSSIGHTGGGQPHENMMPFLCVNFIIALTGVWPSED</sequence>
<organism evidence="2 3">
    <name type="scientific">Natronospira elongata</name>
    <dbReference type="NCBI Taxonomy" id="3110268"/>
    <lineage>
        <taxon>Bacteria</taxon>
        <taxon>Pseudomonadati</taxon>
        <taxon>Pseudomonadota</taxon>
        <taxon>Gammaproteobacteria</taxon>
        <taxon>Natronospirales</taxon>
        <taxon>Natronospiraceae</taxon>
        <taxon>Natronospira</taxon>
    </lineage>
</organism>
<dbReference type="RefSeq" id="WP_346051976.1">
    <property type="nucleotide sequence ID" value="NZ_JAYGII010000019.1"/>
</dbReference>
<evidence type="ECO:0000259" key="1">
    <source>
        <dbReference type="Pfam" id="PF07484"/>
    </source>
</evidence>
<dbReference type="InterPro" id="IPR037053">
    <property type="entry name" value="Phage_tail_collar_dom_sf"/>
</dbReference>
<dbReference type="AlphaFoldDB" id="A0AAP6JFH9"/>
<proteinExistence type="predicted"/>
<keyword evidence="3" id="KW-1185">Reference proteome</keyword>
<dbReference type="SUPFAM" id="SSF88874">
    <property type="entry name" value="Receptor-binding domain of short tail fibre protein gp12"/>
    <property type="match status" value="1"/>
</dbReference>
<dbReference type="EMBL" id="JAYGII010000019">
    <property type="protein sequence ID" value="MEA5446015.1"/>
    <property type="molecule type" value="Genomic_DNA"/>
</dbReference>
<evidence type="ECO:0000313" key="3">
    <source>
        <dbReference type="Proteomes" id="UP001302316"/>
    </source>
</evidence>
<name>A0AAP6JFH9_9GAMM</name>
<dbReference type="Gene3D" id="3.90.1340.10">
    <property type="entry name" value="Phage tail collar domain"/>
    <property type="match status" value="1"/>
</dbReference>